<evidence type="ECO:0000313" key="3">
    <source>
        <dbReference type="Proteomes" id="UP000324222"/>
    </source>
</evidence>
<accession>A0A5B7D805</accession>
<protein>
    <submittedName>
        <fullName evidence="2">Uncharacterized protein</fullName>
    </submittedName>
</protein>
<dbReference type="Proteomes" id="UP000324222">
    <property type="component" value="Unassembled WGS sequence"/>
</dbReference>
<name>A0A5B7D805_PORTR</name>
<organism evidence="2 3">
    <name type="scientific">Portunus trituberculatus</name>
    <name type="common">Swimming crab</name>
    <name type="synonym">Neptunus trituberculatus</name>
    <dbReference type="NCBI Taxonomy" id="210409"/>
    <lineage>
        <taxon>Eukaryota</taxon>
        <taxon>Metazoa</taxon>
        <taxon>Ecdysozoa</taxon>
        <taxon>Arthropoda</taxon>
        <taxon>Crustacea</taxon>
        <taxon>Multicrustacea</taxon>
        <taxon>Malacostraca</taxon>
        <taxon>Eumalacostraca</taxon>
        <taxon>Eucarida</taxon>
        <taxon>Decapoda</taxon>
        <taxon>Pleocyemata</taxon>
        <taxon>Brachyura</taxon>
        <taxon>Eubrachyura</taxon>
        <taxon>Portunoidea</taxon>
        <taxon>Portunidae</taxon>
        <taxon>Portuninae</taxon>
        <taxon>Portunus</taxon>
    </lineage>
</organism>
<reference evidence="2 3" key="1">
    <citation type="submission" date="2019-05" db="EMBL/GenBank/DDBJ databases">
        <title>Another draft genome of Portunus trituberculatus and its Hox gene families provides insights of decapod evolution.</title>
        <authorList>
            <person name="Jeong J.-H."/>
            <person name="Song I."/>
            <person name="Kim S."/>
            <person name="Choi T."/>
            <person name="Kim D."/>
            <person name="Ryu S."/>
            <person name="Kim W."/>
        </authorList>
    </citation>
    <scope>NUCLEOTIDE SEQUENCE [LARGE SCALE GENOMIC DNA]</scope>
    <source>
        <tissue evidence="2">Muscle</tissue>
    </source>
</reference>
<dbReference type="EMBL" id="VSRR010000590">
    <property type="protein sequence ID" value="MPC17450.1"/>
    <property type="molecule type" value="Genomic_DNA"/>
</dbReference>
<keyword evidence="3" id="KW-1185">Reference proteome</keyword>
<gene>
    <name evidence="2" type="ORF">E2C01_010308</name>
</gene>
<proteinExistence type="predicted"/>
<evidence type="ECO:0000313" key="2">
    <source>
        <dbReference type="EMBL" id="MPC17450.1"/>
    </source>
</evidence>
<feature type="region of interest" description="Disordered" evidence="1">
    <location>
        <begin position="1"/>
        <end position="43"/>
    </location>
</feature>
<evidence type="ECO:0000256" key="1">
    <source>
        <dbReference type="SAM" id="MobiDB-lite"/>
    </source>
</evidence>
<sequence>MVTDGDERLTAPQHSTSENCALPRGMQGQNSGRAATAQHGKTRSNTFLHSTTLTLHALYFHQHSQIT</sequence>
<dbReference type="AlphaFoldDB" id="A0A5B7D805"/>
<comment type="caution">
    <text evidence="2">The sequence shown here is derived from an EMBL/GenBank/DDBJ whole genome shotgun (WGS) entry which is preliminary data.</text>
</comment>